<accession>A0A6J6S090</accession>
<protein>
    <submittedName>
        <fullName evidence="2">Unannotated protein</fullName>
    </submittedName>
</protein>
<gene>
    <name evidence="2" type="ORF">UFOPK2761_00314</name>
</gene>
<sequence>MSLPQHPDPRARRLRVLPPIVTPRSVPGAAWHALRSSVQQWALDSQRAACRNAMVAGTALAARRAEREDVEEFLAAREGHPTIPAPRTEDGPGPGRSARA</sequence>
<evidence type="ECO:0000313" key="2">
    <source>
        <dbReference type="EMBL" id="CAB4728314.1"/>
    </source>
</evidence>
<name>A0A6J6S090_9ZZZZ</name>
<proteinExistence type="predicted"/>
<reference evidence="2" key="1">
    <citation type="submission" date="2020-05" db="EMBL/GenBank/DDBJ databases">
        <authorList>
            <person name="Chiriac C."/>
            <person name="Salcher M."/>
            <person name="Ghai R."/>
            <person name="Kavagutti S V."/>
        </authorList>
    </citation>
    <scope>NUCLEOTIDE SEQUENCE</scope>
</reference>
<dbReference type="EMBL" id="CAEZYQ010000002">
    <property type="protein sequence ID" value="CAB4728314.1"/>
    <property type="molecule type" value="Genomic_DNA"/>
</dbReference>
<feature type="region of interest" description="Disordered" evidence="1">
    <location>
        <begin position="75"/>
        <end position="100"/>
    </location>
</feature>
<dbReference type="AlphaFoldDB" id="A0A6J6S090"/>
<organism evidence="2">
    <name type="scientific">freshwater metagenome</name>
    <dbReference type="NCBI Taxonomy" id="449393"/>
    <lineage>
        <taxon>unclassified sequences</taxon>
        <taxon>metagenomes</taxon>
        <taxon>ecological metagenomes</taxon>
    </lineage>
</organism>
<evidence type="ECO:0000256" key="1">
    <source>
        <dbReference type="SAM" id="MobiDB-lite"/>
    </source>
</evidence>